<evidence type="ECO:0000313" key="2">
    <source>
        <dbReference type="EMBL" id="NMF08567.1"/>
    </source>
</evidence>
<proteinExistence type="predicted"/>
<accession>A0A7X9XSD8</accession>
<reference evidence="2 3" key="1">
    <citation type="submission" date="2020-04" db="EMBL/GenBank/DDBJ databases">
        <authorList>
            <person name="Hitch T.C.A."/>
            <person name="Wylensek D."/>
            <person name="Clavel T."/>
        </authorList>
    </citation>
    <scope>NUCLEOTIDE SEQUENCE [LARGE SCALE GENOMIC DNA]</scope>
    <source>
        <strain evidence="2 3">BL-383-APC-2I</strain>
    </source>
</reference>
<name>A0A7X9XSD8_9CORY</name>
<evidence type="ECO:0000256" key="1">
    <source>
        <dbReference type="SAM" id="MobiDB-lite"/>
    </source>
</evidence>
<organism evidence="2 3">
    <name type="scientific">Corynebacterium xerosis</name>
    <dbReference type="NCBI Taxonomy" id="1725"/>
    <lineage>
        <taxon>Bacteria</taxon>
        <taxon>Bacillati</taxon>
        <taxon>Actinomycetota</taxon>
        <taxon>Actinomycetes</taxon>
        <taxon>Mycobacteriales</taxon>
        <taxon>Corynebacteriaceae</taxon>
        <taxon>Corynebacterium</taxon>
    </lineage>
</organism>
<protein>
    <submittedName>
        <fullName evidence="2">Uncharacterized protein</fullName>
    </submittedName>
</protein>
<dbReference type="AlphaFoldDB" id="A0A7X9XSD8"/>
<sequence length="193" mass="21043">MTNSSNLPAPHQHTPDQQAKDQGVHQLPQPTSTLADHYRSACGEELALISTFYRHPVVARSIRPGALDHTITLPDTDGVTATIRTHRVRVPAGLVRDLSLRYPEYLMLGGNPVYLFTASIPVELHDDQPTPLAGPVHARAIAEALHDARDVANIHPNGADPASGAFRFSWIGDREGRVFTSPPELFTPRSRAA</sequence>
<comment type="caution">
    <text evidence="2">The sequence shown here is derived from an EMBL/GenBank/DDBJ whole genome shotgun (WGS) entry which is preliminary data.</text>
</comment>
<dbReference type="Proteomes" id="UP000589552">
    <property type="component" value="Unassembled WGS sequence"/>
</dbReference>
<dbReference type="RefSeq" id="WP_168937290.1">
    <property type="nucleotide sequence ID" value="NZ_JABAGA010000001.1"/>
</dbReference>
<evidence type="ECO:0000313" key="3">
    <source>
        <dbReference type="Proteomes" id="UP000589552"/>
    </source>
</evidence>
<feature type="region of interest" description="Disordered" evidence="1">
    <location>
        <begin position="1"/>
        <end position="30"/>
    </location>
</feature>
<dbReference type="EMBL" id="JABAGA010000001">
    <property type="protein sequence ID" value="NMF08567.1"/>
    <property type="molecule type" value="Genomic_DNA"/>
</dbReference>
<gene>
    <name evidence="2" type="ORF">HF852_02925</name>
</gene>